<dbReference type="NCBIfam" id="NF004226">
    <property type="entry name" value="PRK05673.1"/>
    <property type="match status" value="1"/>
</dbReference>
<dbReference type="Gene3D" id="3.20.20.140">
    <property type="entry name" value="Metal-dependent hydrolases"/>
    <property type="match status" value="1"/>
</dbReference>
<evidence type="ECO:0000256" key="3">
    <source>
        <dbReference type="ARBA" id="ARBA00022695"/>
    </source>
</evidence>
<dbReference type="InterPro" id="IPR004805">
    <property type="entry name" value="DnaE2/DnaE/PolC"/>
</dbReference>
<dbReference type="Pfam" id="PF17657">
    <property type="entry name" value="DNA_pol3_finger"/>
    <property type="match status" value="1"/>
</dbReference>
<dbReference type="InterPro" id="IPR041931">
    <property type="entry name" value="DNA_pol3_alpha_thumb_dom"/>
</dbReference>
<dbReference type="InterPro" id="IPR011708">
    <property type="entry name" value="DNA_pol3_alpha_NTPase_dom"/>
</dbReference>
<dbReference type="Gene3D" id="1.10.10.1600">
    <property type="entry name" value="Bacterial DNA polymerase III alpha subunit, thumb domain"/>
    <property type="match status" value="1"/>
</dbReference>
<organism evidence="8 9">
    <name type="scientific">Candidatus Carbonibacillus altaicus</name>
    <dbReference type="NCBI Taxonomy" id="2163959"/>
    <lineage>
        <taxon>Bacteria</taxon>
        <taxon>Bacillati</taxon>
        <taxon>Bacillota</taxon>
        <taxon>Bacilli</taxon>
        <taxon>Bacillales</taxon>
        <taxon>Candidatus Carbonibacillus</taxon>
    </lineage>
</organism>
<keyword evidence="4" id="KW-0235">DNA replication</keyword>
<evidence type="ECO:0000256" key="6">
    <source>
        <dbReference type="ARBA" id="ARBA00049244"/>
    </source>
</evidence>
<dbReference type="Pfam" id="PF02811">
    <property type="entry name" value="PHP"/>
    <property type="match status" value="1"/>
</dbReference>
<evidence type="ECO:0000259" key="7">
    <source>
        <dbReference type="SMART" id="SM00481"/>
    </source>
</evidence>
<dbReference type="Gene3D" id="1.10.150.870">
    <property type="match status" value="1"/>
</dbReference>
<dbReference type="GO" id="GO:0006260">
    <property type="term" value="P:DNA replication"/>
    <property type="evidence" value="ECO:0007669"/>
    <property type="project" value="UniProtKB-KW"/>
</dbReference>
<keyword evidence="2" id="KW-0808">Transferase</keyword>
<dbReference type="Pfam" id="PF14579">
    <property type="entry name" value="HHH_6"/>
    <property type="match status" value="1"/>
</dbReference>
<proteinExistence type="predicted"/>
<evidence type="ECO:0000256" key="5">
    <source>
        <dbReference type="ARBA" id="ARBA00022932"/>
    </source>
</evidence>
<keyword evidence="5" id="KW-0239">DNA-directed DNA polymerase</keyword>
<dbReference type="Pfam" id="PF07733">
    <property type="entry name" value="DNA_pol3_alpha"/>
    <property type="match status" value="1"/>
</dbReference>
<dbReference type="SMART" id="SM00481">
    <property type="entry name" value="POLIIIAc"/>
    <property type="match status" value="1"/>
</dbReference>
<accession>A0A2R6Y105</accession>
<comment type="catalytic activity">
    <reaction evidence="6">
        <text>DNA(n) + a 2'-deoxyribonucleoside 5'-triphosphate = DNA(n+1) + diphosphate</text>
        <dbReference type="Rhea" id="RHEA:22508"/>
        <dbReference type="Rhea" id="RHEA-COMP:17339"/>
        <dbReference type="Rhea" id="RHEA-COMP:17340"/>
        <dbReference type="ChEBI" id="CHEBI:33019"/>
        <dbReference type="ChEBI" id="CHEBI:61560"/>
        <dbReference type="ChEBI" id="CHEBI:173112"/>
        <dbReference type="EC" id="2.7.7.7"/>
    </reaction>
</comment>
<name>A0A2R6Y105_9BACL</name>
<dbReference type="SUPFAM" id="SSF89550">
    <property type="entry name" value="PHP domain-like"/>
    <property type="match status" value="1"/>
</dbReference>
<dbReference type="NCBIfam" id="TIGR00594">
    <property type="entry name" value="polc"/>
    <property type="match status" value="1"/>
</dbReference>
<dbReference type="InterPro" id="IPR003141">
    <property type="entry name" value="Pol/His_phosphatase_N"/>
</dbReference>
<dbReference type="GO" id="GO:0008408">
    <property type="term" value="F:3'-5' exonuclease activity"/>
    <property type="evidence" value="ECO:0007669"/>
    <property type="project" value="InterPro"/>
</dbReference>
<dbReference type="InterPro" id="IPR004013">
    <property type="entry name" value="PHP_dom"/>
</dbReference>
<dbReference type="CDD" id="cd04485">
    <property type="entry name" value="DnaE_OBF"/>
    <property type="match status" value="1"/>
</dbReference>
<dbReference type="InterPro" id="IPR040982">
    <property type="entry name" value="DNA_pol3_finger"/>
</dbReference>
<reference evidence="9" key="1">
    <citation type="journal article" date="2018" name="Sci. Rep.">
        <title>Lignite coal burning seam in the remote Altai Mountains harbors a hydrogen-driven thermophilic microbial community.</title>
        <authorList>
            <person name="Kadnikov V.V."/>
            <person name="Mardanov A.V."/>
            <person name="Ivasenko D.A."/>
            <person name="Antsiferov D.V."/>
            <person name="Beletsky A.V."/>
            <person name="Karnachuk O.V."/>
            <person name="Ravin N.V."/>
        </authorList>
    </citation>
    <scope>NUCLEOTIDE SEQUENCE [LARGE SCALE GENOMIC DNA]</scope>
</reference>
<evidence type="ECO:0000256" key="4">
    <source>
        <dbReference type="ARBA" id="ARBA00022705"/>
    </source>
</evidence>
<gene>
    <name evidence="8" type="ORF">BSOLF_0340</name>
</gene>
<dbReference type="InterPro" id="IPR029460">
    <property type="entry name" value="DNAPol_HHH"/>
</dbReference>
<dbReference type="Proteomes" id="UP000244338">
    <property type="component" value="Unassembled WGS sequence"/>
</dbReference>
<comment type="caution">
    <text evidence="8">The sequence shown here is derived from an EMBL/GenBank/DDBJ whole genome shotgun (WGS) entry which is preliminary data.</text>
</comment>
<evidence type="ECO:0000313" key="9">
    <source>
        <dbReference type="Proteomes" id="UP000244338"/>
    </source>
</evidence>
<dbReference type="GO" id="GO:0003887">
    <property type="term" value="F:DNA-directed DNA polymerase activity"/>
    <property type="evidence" value="ECO:0007669"/>
    <property type="project" value="UniProtKB-KW"/>
</dbReference>
<dbReference type="PANTHER" id="PTHR32294:SF0">
    <property type="entry name" value="DNA POLYMERASE III SUBUNIT ALPHA"/>
    <property type="match status" value="1"/>
</dbReference>
<keyword evidence="3" id="KW-0548">Nucleotidyltransferase</keyword>
<dbReference type="InterPro" id="IPR016195">
    <property type="entry name" value="Pol/histidinol_Pase-like"/>
</dbReference>
<dbReference type="EMBL" id="PEBX01000032">
    <property type="protein sequence ID" value="PTQ56350.1"/>
    <property type="molecule type" value="Genomic_DNA"/>
</dbReference>
<sequence length="1169" mass="131530">MSSFVHLHVHTEYTLLNSTVRLSRLMEMAKRMRMPAVAMTDRNNLYGAIKFYDLARAHGLKPIIGLELTHQPIFAEDHKGDPPSLILLAENIVGYRSLVALSSAVQLEGPLPLDTIFKHRDGLIVLSGGMDGEISHLLLEGRFERAVQLALKLSTVFEGERFYLEVMDHGLLEEKKVNQLLVQLAKKLHLPLVASNDVHYLTPDEALAQDVLMAIAAGTKLDDPNRPRLRTSGYHFASPEEMEERLPWSTEARVATVKLAERIQLVLPDSTPKMPRYPLDAPRLKALFEEAGFERGHLTASRGLDGEENDFELAAARDAYSALEVLVLTMARKRYGNDLPEKVSARLQHELSVIRKMGFADYFLVVWDFIAEAKARGIPVGPGRGSSAGSLVAYVLGITDVDPLKHHLLFERFLNPERLSLPDIDIDFADDRREEVIRYVFERYGADHVAHIGTFGTMGVRSSIRDIGRVLAYPLNEVDALAKRFPATPGVTIDEALKDKTLRDMIERSEKFTTLIRLARAIEGLPRHTSTHAAGIVVSAVPLTSLVPLAPTSDGTGTQTQYDMDDVARLGLVKMDFLGLRNLTLIEETVNMVARALDERLSLAAFPEDDAKTYALLARGETDGVFQLESPGMKRVLRELKPSHFEDIVAVLALYRPGPMDHIPLYISAKHGRRAVTYPHPDLAPILEPTHGVIVYQEQIMMIAATLAGYTLAEADLLRRAISKKDRKTLLEEEDRFVKGALKKGYAHEVAKNVYDLIVRFADYGFNRSHSVAYAKIAYQTAYLKAHYPLFFWTALLNSVIGQQEKIVEYIQSLTREGIRLLPPHINRSEARFTVEGRSIRTGFLAIKQVGPAAAEAIVEGRRVEPYRGVYDLILRLPTRHLTRRVLEVLVLSGAFDAFHSDRARLLAALDDWLRQAAQQKKHREQGELFAVSHADEGVLSAFSGSIEPFSEKEKRAREEEVLGFSLSPHPLATYQELLDDPSFIRTLELMEKPAGKRYLLAAEVRRIVPKKTRQNRPMASLWLGDMMGDVWVTVFPEVYETERFKLTVGSLYAFSIEVLEREGRRSLVVRRVYDLDELMQKMRLRSVAKMHPKEVRRVFIRLGAADRLLGKDRKLKEILLAHPGDVPVILYDPDRDKTFALATKYAVNPSLSFVRAVRRLLGDDAVVI</sequence>
<evidence type="ECO:0000313" key="8">
    <source>
        <dbReference type="EMBL" id="PTQ56350.1"/>
    </source>
</evidence>
<dbReference type="EC" id="2.7.7.7" evidence="1"/>
<protein>
    <recommendedName>
        <fullName evidence="1">DNA-directed DNA polymerase</fullName>
        <ecNumber evidence="1">2.7.7.7</ecNumber>
    </recommendedName>
</protein>
<dbReference type="PANTHER" id="PTHR32294">
    <property type="entry name" value="DNA POLYMERASE III SUBUNIT ALPHA"/>
    <property type="match status" value="1"/>
</dbReference>
<evidence type="ECO:0000256" key="1">
    <source>
        <dbReference type="ARBA" id="ARBA00012417"/>
    </source>
</evidence>
<feature type="domain" description="Polymerase/histidinol phosphatase N-terminal" evidence="7">
    <location>
        <begin position="5"/>
        <end position="72"/>
    </location>
</feature>
<dbReference type="AlphaFoldDB" id="A0A2R6Y105"/>
<evidence type="ECO:0000256" key="2">
    <source>
        <dbReference type="ARBA" id="ARBA00022679"/>
    </source>
</evidence>